<dbReference type="EMBL" id="JACIEN010000002">
    <property type="protein sequence ID" value="MBB4016915.1"/>
    <property type="molecule type" value="Genomic_DNA"/>
</dbReference>
<dbReference type="GO" id="GO:0030170">
    <property type="term" value="F:pyridoxal phosphate binding"/>
    <property type="evidence" value="ECO:0007669"/>
    <property type="project" value="UniProtKB-UniRule"/>
</dbReference>
<keyword evidence="7" id="KW-1185">Reference proteome</keyword>
<dbReference type="HAMAP" id="MF_02087">
    <property type="entry name" value="PLP_homeostasis"/>
    <property type="match status" value="1"/>
</dbReference>
<evidence type="ECO:0000256" key="1">
    <source>
        <dbReference type="ARBA" id="ARBA00022898"/>
    </source>
</evidence>
<evidence type="ECO:0000256" key="2">
    <source>
        <dbReference type="HAMAP-Rule" id="MF_02087"/>
    </source>
</evidence>
<name>A0A840BU48_9HYPH</name>
<evidence type="ECO:0000313" key="6">
    <source>
        <dbReference type="EMBL" id="MBB4016915.1"/>
    </source>
</evidence>
<dbReference type="PIRSF" id="PIRSF004848">
    <property type="entry name" value="YBL036c_PLPDEIII"/>
    <property type="match status" value="1"/>
</dbReference>
<evidence type="ECO:0000259" key="5">
    <source>
        <dbReference type="Pfam" id="PF01168"/>
    </source>
</evidence>
<dbReference type="PANTHER" id="PTHR10146:SF14">
    <property type="entry name" value="PYRIDOXAL PHOSPHATE HOMEOSTASIS PROTEIN"/>
    <property type="match status" value="1"/>
</dbReference>
<dbReference type="AlphaFoldDB" id="A0A840BU48"/>
<comment type="caution">
    <text evidence="6">The sequence shown here is derived from an EMBL/GenBank/DDBJ whole genome shotgun (WGS) entry which is preliminary data.</text>
</comment>
<feature type="modified residue" description="N6-(pyridoxal phosphate)lysine" evidence="2 3">
    <location>
        <position position="40"/>
    </location>
</feature>
<dbReference type="Proteomes" id="UP000577362">
    <property type="component" value="Unassembled WGS sequence"/>
</dbReference>
<dbReference type="FunFam" id="3.20.20.10:FF:000018">
    <property type="entry name" value="Pyridoxal phosphate homeostasis protein"/>
    <property type="match status" value="1"/>
</dbReference>
<evidence type="ECO:0000256" key="4">
    <source>
        <dbReference type="RuleBase" id="RU004514"/>
    </source>
</evidence>
<dbReference type="NCBIfam" id="TIGR00044">
    <property type="entry name" value="YggS family pyridoxal phosphate-dependent enzyme"/>
    <property type="match status" value="1"/>
</dbReference>
<protein>
    <recommendedName>
        <fullName evidence="2">Pyridoxal phosphate homeostasis protein</fullName>
        <shortName evidence="2">PLP homeostasis protein</shortName>
    </recommendedName>
</protein>
<gene>
    <name evidence="6" type="ORF">GGR16_001944</name>
</gene>
<dbReference type="InterPro" id="IPR001608">
    <property type="entry name" value="Ala_racemase_N"/>
</dbReference>
<accession>A0A840BU48</accession>
<feature type="domain" description="Alanine racemase N-terminal" evidence="5">
    <location>
        <begin position="32"/>
        <end position="224"/>
    </location>
</feature>
<dbReference type="InterPro" id="IPR029066">
    <property type="entry name" value="PLP-binding_barrel"/>
</dbReference>
<dbReference type="PANTHER" id="PTHR10146">
    <property type="entry name" value="PROLINE SYNTHETASE CO-TRANSCRIBED BACTERIAL HOMOLOG PROTEIN"/>
    <property type="match status" value="1"/>
</dbReference>
<dbReference type="CDD" id="cd00635">
    <property type="entry name" value="PLPDE_III_YBL036c_like"/>
    <property type="match status" value="1"/>
</dbReference>
<comment type="function">
    <text evidence="2">Pyridoxal 5'-phosphate (PLP)-binding protein, which is involved in PLP homeostasis.</text>
</comment>
<organism evidence="6 7">
    <name type="scientific">Chelatococcus caeni</name>
    <dbReference type="NCBI Taxonomy" id="1348468"/>
    <lineage>
        <taxon>Bacteria</taxon>
        <taxon>Pseudomonadati</taxon>
        <taxon>Pseudomonadota</taxon>
        <taxon>Alphaproteobacteria</taxon>
        <taxon>Hyphomicrobiales</taxon>
        <taxon>Chelatococcaceae</taxon>
        <taxon>Chelatococcus</taxon>
    </lineage>
</organism>
<dbReference type="InterPro" id="IPR011078">
    <property type="entry name" value="PyrdxlP_homeostasis"/>
</dbReference>
<evidence type="ECO:0000256" key="3">
    <source>
        <dbReference type="PIRSR" id="PIRSR004848-1"/>
    </source>
</evidence>
<evidence type="ECO:0000313" key="7">
    <source>
        <dbReference type="Proteomes" id="UP000577362"/>
    </source>
</evidence>
<dbReference type="Gene3D" id="3.20.20.10">
    <property type="entry name" value="Alanine racemase"/>
    <property type="match status" value="1"/>
</dbReference>
<sequence length="225" mass="24475">MDDRAQLAAERLRAVAESIARTVREEGRDPASVTLIAVSKTFEAEAIEPVLAAGQRVFGENRVQEAKTKWPALKERYPDVELHLIGPLQSNKAHDAVLLFDVIHSLDRPSLAEALKREIDKTGRRPRLFVQVNTGEEAQKSGVTPGEADAFIAQCRDVWNLPVVGLMCIPPADEPPSPHFALLAKIAARNGLSDLSMGMSADFEQAVMLGATHVRVGSAIFGARH</sequence>
<proteinExistence type="inferred from homology"/>
<comment type="cofactor">
    <cofactor evidence="3">
        <name>pyridoxal 5'-phosphate</name>
        <dbReference type="ChEBI" id="CHEBI:597326"/>
    </cofactor>
</comment>
<dbReference type="SUPFAM" id="SSF51419">
    <property type="entry name" value="PLP-binding barrel"/>
    <property type="match status" value="1"/>
</dbReference>
<reference evidence="6 7" key="1">
    <citation type="submission" date="2020-08" db="EMBL/GenBank/DDBJ databases">
        <title>Genomic Encyclopedia of Type Strains, Phase IV (KMG-IV): sequencing the most valuable type-strain genomes for metagenomic binning, comparative biology and taxonomic classification.</title>
        <authorList>
            <person name="Goeker M."/>
        </authorList>
    </citation>
    <scope>NUCLEOTIDE SEQUENCE [LARGE SCALE GENOMIC DNA]</scope>
    <source>
        <strain evidence="6 7">DSM 103737</strain>
    </source>
</reference>
<dbReference type="Pfam" id="PF01168">
    <property type="entry name" value="Ala_racemase_N"/>
    <property type="match status" value="1"/>
</dbReference>
<comment type="similarity">
    <text evidence="2 4">Belongs to the pyridoxal phosphate-binding protein YggS/PROSC family.</text>
</comment>
<keyword evidence="1 2" id="KW-0663">Pyridoxal phosphate</keyword>